<name>A0A553GWW5_9PSED</name>
<dbReference type="Proteomes" id="UP000315235">
    <property type="component" value="Unassembled WGS sequence"/>
</dbReference>
<sequence length="80" mass="8635">MSQKALYEIQYKLLGEPHADLITDLNVPVIDVVQELARKHNVAVNDDNAVAVDEGVPLVVPITDVHIHSVSADDVADGSH</sequence>
<dbReference type="AlphaFoldDB" id="A0A553GWW5"/>
<reference evidence="1 2" key="1">
    <citation type="submission" date="2019-07" db="EMBL/GenBank/DDBJ databases">
        <title>Pseudomonas mangiferae sp. nov., isolated from bark of mango tree in Thailand.</title>
        <authorList>
            <person name="Srisuk N."/>
            <person name="Anurat P."/>
        </authorList>
    </citation>
    <scope>NUCLEOTIDE SEQUENCE [LARGE SCALE GENOMIC DNA]</scope>
    <source>
        <strain evidence="1 2">DMKU_BBB3-04</strain>
    </source>
</reference>
<organism evidence="1 2">
    <name type="scientific">Pseudomonas mangiferae</name>
    <dbReference type="NCBI Taxonomy" id="2593654"/>
    <lineage>
        <taxon>Bacteria</taxon>
        <taxon>Pseudomonadati</taxon>
        <taxon>Pseudomonadota</taxon>
        <taxon>Gammaproteobacteria</taxon>
        <taxon>Pseudomonadales</taxon>
        <taxon>Pseudomonadaceae</taxon>
        <taxon>Pseudomonas</taxon>
    </lineage>
</organism>
<protein>
    <submittedName>
        <fullName evidence="1">Uncharacterized protein</fullName>
    </submittedName>
</protein>
<keyword evidence="2" id="KW-1185">Reference proteome</keyword>
<evidence type="ECO:0000313" key="1">
    <source>
        <dbReference type="EMBL" id="TRX73965.1"/>
    </source>
</evidence>
<accession>A0A553GWW5</accession>
<comment type="caution">
    <text evidence="1">The sequence shown here is derived from an EMBL/GenBank/DDBJ whole genome shotgun (WGS) entry which is preliminary data.</text>
</comment>
<gene>
    <name evidence="1" type="ORF">FM069_14560</name>
</gene>
<evidence type="ECO:0000313" key="2">
    <source>
        <dbReference type="Proteomes" id="UP000315235"/>
    </source>
</evidence>
<dbReference type="OrthoDB" id="6897955at2"/>
<dbReference type="RefSeq" id="WP_143489092.1">
    <property type="nucleotide sequence ID" value="NZ_VJOY01000010.1"/>
</dbReference>
<proteinExistence type="predicted"/>
<dbReference type="EMBL" id="VJOY01000010">
    <property type="protein sequence ID" value="TRX73965.1"/>
    <property type="molecule type" value="Genomic_DNA"/>
</dbReference>